<evidence type="ECO:0000313" key="2">
    <source>
        <dbReference type="Proteomes" id="UP001342631"/>
    </source>
</evidence>
<protein>
    <submittedName>
        <fullName evidence="1">Uncharacterized protein</fullName>
    </submittedName>
</protein>
<reference evidence="1 2" key="1">
    <citation type="journal article" date="2024" name="Arch. Microbiol.">
        <title>Corallococcus caeni sp. nov., a novel myxobacterium isolated from activated sludge.</title>
        <authorList>
            <person name="Tomita S."/>
            <person name="Nakai R."/>
            <person name="Kuroda K."/>
            <person name="Kurashita H."/>
            <person name="Hatamoto M."/>
            <person name="Yamaguchi T."/>
            <person name="Narihiro T."/>
        </authorList>
    </citation>
    <scope>NUCLEOTIDE SEQUENCE [LARGE SCALE GENOMIC DNA]</scope>
    <source>
        <strain evidence="1 2">NO1</strain>
    </source>
</reference>
<name>A0ABQ6R1Y4_9BACT</name>
<dbReference type="RefSeq" id="WP_338281324.1">
    <property type="nucleotide sequence ID" value="NZ_BTTX01000007.1"/>
</dbReference>
<gene>
    <name evidence="1" type="ORF">ASNO1_64950</name>
</gene>
<comment type="caution">
    <text evidence="1">The sequence shown here is derived from an EMBL/GenBank/DDBJ whole genome shotgun (WGS) entry which is preliminary data.</text>
</comment>
<sequence length="340" mass="35864">MPSSHATALASPAPLQWEGLLDVAATLTGRPREELSAQARVLLHGAPSEGRHPPGVSDLNANGSPLQLLLSGRAERWGSRLIGDPCFDEPDAVARAHASRAALGAALAAGRAQALTAPLMDTLDVVVPWDEASLREYPTGILRLALPLGTPGVGLYASPPPGAGAWDAARRWVRALLPRPEEALRLMSTLAPGCRLLGVGLEGESPARARAKLYWRLEAPAPLSSFELPLLEAPTLIAFLTSVLVRGAVPPRALTFSAGFELRTGALVDAKADVCTRSAGLSLEQAVDVLRTQTDVLPLHPFPLRDPLPLLHARRVGIGCLGLGIAPGGVHRLNVYLFQQ</sequence>
<dbReference type="Proteomes" id="UP001342631">
    <property type="component" value="Unassembled WGS sequence"/>
</dbReference>
<accession>A0ABQ6R1Y4</accession>
<organism evidence="1 2">
    <name type="scientific">Corallococcus caeni</name>
    <dbReference type="NCBI Taxonomy" id="3082388"/>
    <lineage>
        <taxon>Bacteria</taxon>
        <taxon>Pseudomonadati</taxon>
        <taxon>Myxococcota</taxon>
        <taxon>Myxococcia</taxon>
        <taxon>Myxococcales</taxon>
        <taxon>Cystobacterineae</taxon>
        <taxon>Myxococcaceae</taxon>
        <taxon>Corallococcus</taxon>
    </lineage>
</organism>
<evidence type="ECO:0000313" key="1">
    <source>
        <dbReference type="EMBL" id="GMU10241.1"/>
    </source>
</evidence>
<proteinExistence type="predicted"/>
<keyword evidence="2" id="KW-1185">Reference proteome</keyword>
<dbReference type="EMBL" id="BTTX01000007">
    <property type="protein sequence ID" value="GMU10241.1"/>
    <property type="molecule type" value="Genomic_DNA"/>
</dbReference>